<evidence type="ECO:0000313" key="2">
    <source>
        <dbReference type="EMBL" id="KGM14259.1"/>
    </source>
</evidence>
<keyword evidence="1" id="KW-1133">Transmembrane helix</keyword>
<dbReference type="Pfam" id="PF07963">
    <property type="entry name" value="N_methyl"/>
    <property type="match status" value="1"/>
</dbReference>
<dbReference type="EMBL" id="AXCZ01000008">
    <property type="protein sequence ID" value="KGM14259.1"/>
    <property type="molecule type" value="Genomic_DNA"/>
</dbReference>
<protein>
    <recommendedName>
        <fullName evidence="4">Prepilin-type N-terminal cleavage/methylation domain-containing protein</fullName>
    </recommendedName>
</protein>
<dbReference type="NCBIfam" id="TIGR02532">
    <property type="entry name" value="IV_pilin_GFxxxE"/>
    <property type="match status" value="1"/>
</dbReference>
<sequence length="238" mass="25926">MNAAIARLRREDAGFGLPELLISIFLFSVVTALVLTLVTNFSRSFTRERSAVDSTNTAAIGMNELTRVIRSGTEIRQDGTDNLPVLLEARPDDITLHAFLDTDSMNPRPIKVRFRIDENRQLIEERWNADAGSAPYWTFGSPTRPPDSSRPVARQIPEDSPALFRYRSSTVCAPASPNCNVLAPPAGGALNLNARQQVAVIEIRLNVQADPTGRAAPVTIENQVGLPNLGIDRVGAAL</sequence>
<evidence type="ECO:0000256" key="1">
    <source>
        <dbReference type="SAM" id="Phobius"/>
    </source>
</evidence>
<dbReference type="InterPro" id="IPR012902">
    <property type="entry name" value="N_methyl_site"/>
</dbReference>
<evidence type="ECO:0000313" key="3">
    <source>
        <dbReference type="Proteomes" id="UP000054314"/>
    </source>
</evidence>
<keyword evidence="3" id="KW-1185">Reference proteome</keyword>
<keyword evidence="1" id="KW-0812">Transmembrane</keyword>
<reference evidence="2 3" key="1">
    <citation type="submission" date="2013-08" db="EMBL/GenBank/DDBJ databases">
        <title>Genome sequencing of Cellulomonas bogoriensis 69B4.</title>
        <authorList>
            <person name="Chen F."/>
            <person name="Li Y."/>
            <person name="Wang G."/>
        </authorList>
    </citation>
    <scope>NUCLEOTIDE SEQUENCE [LARGE SCALE GENOMIC DNA]</scope>
    <source>
        <strain evidence="2 3">69B4</strain>
    </source>
</reference>
<feature type="transmembrane region" description="Helical" evidence="1">
    <location>
        <begin position="20"/>
        <end position="41"/>
    </location>
</feature>
<name>A0A0A0C4K6_9CELL</name>
<dbReference type="RefSeq" id="WP_035057020.1">
    <property type="nucleotide sequence ID" value="NZ_AXCZ01000008.1"/>
</dbReference>
<proteinExistence type="predicted"/>
<gene>
    <name evidence="2" type="ORF">N869_00745</name>
</gene>
<accession>A0A0A0C4K6</accession>
<keyword evidence="1" id="KW-0472">Membrane</keyword>
<organism evidence="2 3">
    <name type="scientific">Cellulomonas bogoriensis 69B4 = DSM 16987</name>
    <dbReference type="NCBI Taxonomy" id="1386082"/>
    <lineage>
        <taxon>Bacteria</taxon>
        <taxon>Bacillati</taxon>
        <taxon>Actinomycetota</taxon>
        <taxon>Actinomycetes</taxon>
        <taxon>Micrococcales</taxon>
        <taxon>Cellulomonadaceae</taxon>
        <taxon>Cellulomonas</taxon>
    </lineage>
</organism>
<comment type="caution">
    <text evidence="2">The sequence shown here is derived from an EMBL/GenBank/DDBJ whole genome shotgun (WGS) entry which is preliminary data.</text>
</comment>
<dbReference type="AlphaFoldDB" id="A0A0A0C4K6"/>
<evidence type="ECO:0008006" key="4">
    <source>
        <dbReference type="Google" id="ProtNLM"/>
    </source>
</evidence>
<dbReference type="Proteomes" id="UP000054314">
    <property type="component" value="Unassembled WGS sequence"/>
</dbReference>